<feature type="compositionally biased region" description="Basic residues" evidence="1">
    <location>
        <begin position="46"/>
        <end position="55"/>
    </location>
</feature>
<evidence type="ECO:0000256" key="1">
    <source>
        <dbReference type="SAM" id="MobiDB-lite"/>
    </source>
</evidence>
<sequence length="110" mass="12612">MNDGKGCTADLNSGNDDGQMNDGEDSEERMIYIATLCTPQPSKAPSPRKRKKGQYLRKESGTSSQKEKKEANRIKGIHHRKRNAIYKELLHLKMDTQWERINYSDLSTNQ</sequence>
<dbReference type="AlphaFoldDB" id="A0A8B6FCV6"/>
<accession>A0A8B6FCV6</accession>
<proteinExistence type="predicted"/>
<gene>
    <name evidence="2" type="ORF">MGAL_10B000939</name>
</gene>
<organism evidence="2 3">
    <name type="scientific">Mytilus galloprovincialis</name>
    <name type="common">Mediterranean mussel</name>
    <dbReference type="NCBI Taxonomy" id="29158"/>
    <lineage>
        <taxon>Eukaryota</taxon>
        <taxon>Metazoa</taxon>
        <taxon>Spiralia</taxon>
        <taxon>Lophotrochozoa</taxon>
        <taxon>Mollusca</taxon>
        <taxon>Bivalvia</taxon>
        <taxon>Autobranchia</taxon>
        <taxon>Pteriomorphia</taxon>
        <taxon>Mytilida</taxon>
        <taxon>Mytiloidea</taxon>
        <taxon>Mytilidae</taxon>
        <taxon>Mytilinae</taxon>
        <taxon>Mytilus</taxon>
    </lineage>
</organism>
<keyword evidence="3" id="KW-1185">Reference proteome</keyword>
<dbReference type="Proteomes" id="UP000596742">
    <property type="component" value="Unassembled WGS sequence"/>
</dbReference>
<evidence type="ECO:0000313" key="3">
    <source>
        <dbReference type="Proteomes" id="UP000596742"/>
    </source>
</evidence>
<feature type="region of interest" description="Disordered" evidence="1">
    <location>
        <begin position="1"/>
        <end position="75"/>
    </location>
</feature>
<comment type="caution">
    <text evidence="2">The sequence shown here is derived from an EMBL/GenBank/DDBJ whole genome shotgun (WGS) entry which is preliminary data.</text>
</comment>
<evidence type="ECO:0000313" key="2">
    <source>
        <dbReference type="EMBL" id="VDI47841.1"/>
    </source>
</evidence>
<feature type="compositionally biased region" description="Basic and acidic residues" evidence="1">
    <location>
        <begin position="56"/>
        <end position="73"/>
    </location>
</feature>
<dbReference type="EMBL" id="UYJE01006659">
    <property type="protein sequence ID" value="VDI47841.1"/>
    <property type="molecule type" value="Genomic_DNA"/>
</dbReference>
<protein>
    <submittedName>
        <fullName evidence="2">Uncharacterized protein</fullName>
    </submittedName>
</protein>
<name>A0A8B6FCV6_MYTGA</name>
<dbReference type="OrthoDB" id="6197303at2759"/>
<reference evidence="2" key="1">
    <citation type="submission" date="2018-11" db="EMBL/GenBank/DDBJ databases">
        <authorList>
            <person name="Alioto T."/>
            <person name="Alioto T."/>
        </authorList>
    </citation>
    <scope>NUCLEOTIDE SEQUENCE</scope>
</reference>